<dbReference type="InterPro" id="IPR045518">
    <property type="entry name" value="2EXR"/>
</dbReference>
<sequence>MSSIDCSRAGEFVYFPRLPLEIRLMIWELALPGPRVVSIKQKPLKRTIGEWEDENNRTWPVLDRELVPGQKEQEGGNRAVENITTKRRAKREKKARQWVAVSSKLETVEYRKAPMYGMACETPAPNILLACRESYAVVSKLYERCFSCPLSIPEAYFNFKLDTLYIQYDNMSWHYRNNGVESDFLDLWDGFSFGDFDNIGRVERLAVLVSHRNGYPSFYEETAQKILRVFPCLKNLYLVLEATHNDNDDKAEPFLIESIDPKEGLAVWNSHDPIRKISSWSHFKCEMPTIYPLDPEVLETSMKILRKYQRKDMEKLKVVWNIPEFSGKSTVSYTTKMKLEEAEKNCLKRVELAREQMKDPTFRMKVEEAHENYQRKVRLGLQQIRDKYEKEFGMAGNDA</sequence>
<gene>
    <name evidence="2" type="ORF">PAC_12919</name>
</gene>
<feature type="domain" description="2EXR" evidence="1">
    <location>
        <begin position="12"/>
        <end position="164"/>
    </location>
</feature>
<evidence type="ECO:0000313" key="3">
    <source>
        <dbReference type="Proteomes" id="UP000184330"/>
    </source>
</evidence>
<dbReference type="Proteomes" id="UP000184330">
    <property type="component" value="Unassembled WGS sequence"/>
</dbReference>
<name>A0A1L7XDC4_9HELO</name>
<dbReference type="PANTHER" id="PTHR35910">
    <property type="entry name" value="2EXR DOMAIN-CONTAINING PROTEIN"/>
    <property type="match status" value="1"/>
</dbReference>
<keyword evidence="3" id="KW-1185">Reference proteome</keyword>
<dbReference type="PANTHER" id="PTHR35910:SF6">
    <property type="entry name" value="2EXR DOMAIN-CONTAINING PROTEIN"/>
    <property type="match status" value="1"/>
</dbReference>
<evidence type="ECO:0000313" key="2">
    <source>
        <dbReference type="EMBL" id="CZR63022.1"/>
    </source>
</evidence>
<dbReference type="OrthoDB" id="3557569at2759"/>
<protein>
    <recommendedName>
        <fullName evidence="1">2EXR domain-containing protein</fullName>
    </recommendedName>
</protein>
<organism evidence="2 3">
    <name type="scientific">Phialocephala subalpina</name>
    <dbReference type="NCBI Taxonomy" id="576137"/>
    <lineage>
        <taxon>Eukaryota</taxon>
        <taxon>Fungi</taxon>
        <taxon>Dikarya</taxon>
        <taxon>Ascomycota</taxon>
        <taxon>Pezizomycotina</taxon>
        <taxon>Leotiomycetes</taxon>
        <taxon>Helotiales</taxon>
        <taxon>Mollisiaceae</taxon>
        <taxon>Phialocephala</taxon>
        <taxon>Phialocephala fortinii species complex</taxon>
    </lineage>
</organism>
<dbReference type="AlphaFoldDB" id="A0A1L7XDC4"/>
<dbReference type="EMBL" id="FJOG01000022">
    <property type="protein sequence ID" value="CZR63022.1"/>
    <property type="molecule type" value="Genomic_DNA"/>
</dbReference>
<evidence type="ECO:0000259" key="1">
    <source>
        <dbReference type="Pfam" id="PF20150"/>
    </source>
</evidence>
<dbReference type="Pfam" id="PF20150">
    <property type="entry name" value="2EXR"/>
    <property type="match status" value="1"/>
</dbReference>
<reference evidence="2 3" key="1">
    <citation type="submission" date="2016-03" db="EMBL/GenBank/DDBJ databases">
        <authorList>
            <person name="Ploux O."/>
        </authorList>
    </citation>
    <scope>NUCLEOTIDE SEQUENCE [LARGE SCALE GENOMIC DNA]</scope>
    <source>
        <strain evidence="2 3">UAMH 11012</strain>
    </source>
</reference>
<proteinExistence type="predicted"/>
<accession>A0A1L7XDC4</accession>